<accession>A0ABY9MR60</accession>
<name>A0ABY9MR60_9GAMM</name>
<feature type="domain" description="DUF927" evidence="1">
    <location>
        <begin position="30"/>
        <end position="305"/>
    </location>
</feature>
<dbReference type="RefSeq" id="WP_308895825.1">
    <property type="nucleotide sequence ID" value="NZ_CP133218.1"/>
</dbReference>
<evidence type="ECO:0000313" key="2">
    <source>
        <dbReference type="EMBL" id="WML91139.1"/>
    </source>
</evidence>
<evidence type="ECO:0000313" key="3">
    <source>
        <dbReference type="Proteomes" id="UP001236657"/>
    </source>
</evidence>
<proteinExistence type="predicted"/>
<dbReference type="InterPro" id="IPR009270">
    <property type="entry name" value="DUF927"/>
</dbReference>
<evidence type="ECO:0000259" key="1">
    <source>
        <dbReference type="Pfam" id="PF06048"/>
    </source>
</evidence>
<dbReference type="Pfam" id="PF06048">
    <property type="entry name" value="DUF927"/>
    <property type="match status" value="1"/>
</dbReference>
<organism evidence="2 3">
    <name type="scientific">Thiothrix lacustris</name>
    <dbReference type="NCBI Taxonomy" id="525917"/>
    <lineage>
        <taxon>Bacteria</taxon>
        <taxon>Pseudomonadati</taxon>
        <taxon>Pseudomonadota</taxon>
        <taxon>Gammaproteobacteria</taxon>
        <taxon>Thiotrichales</taxon>
        <taxon>Thiotrichaceae</taxon>
        <taxon>Thiothrix</taxon>
    </lineage>
</organism>
<gene>
    <name evidence="2" type="ORF">RCF98_02005</name>
</gene>
<reference evidence="2 3" key="1">
    <citation type="submission" date="2023-08" db="EMBL/GenBank/DDBJ databases">
        <title>New molecular markers tilS and rpoB for phylogenetic and monitoring studies of the genus Thiothrix biodiversity.</title>
        <authorList>
            <person name="Ravin N.V."/>
            <person name="Smolyakov D."/>
            <person name="Markov N.D."/>
            <person name="Beletsky A.V."/>
            <person name="Mardanov A.V."/>
            <person name="Rudenko T.S."/>
            <person name="Grabovich M.Y."/>
        </authorList>
    </citation>
    <scope>NUCLEOTIDE SEQUENCE [LARGE SCALE GENOMIC DNA]</scope>
    <source>
        <strain evidence="2 3">MK1</strain>
    </source>
</reference>
<keyword evidence="3" id="KW-1185">Reference proteome</keyword>
<protein>
    <submittedName>
        <fullName evidence="2">DUF927 domain-containing protein</fullName>
    </submittedName>
</protein>
<sequence length="574" mass="62159">MRNFVALDDYRLNHKKPPEPETVLGEKGIFTLKPDGVFYAAFSSDGQPQTERRICSPLQVLGETRSVSSDSWGRMLEWKDGDGKTHKWAMPVELLAGDGLEVIRTLMSGGLHIATGKSKQVVDYINTCKAVSRITCTNKTGWHGGAYVTSNTVYGEDAGEYVYQGSLINTAIGQRGTLAEWKGQVSACAAGNSRAVFAISAAFAASLVRLAGIESGGFQYTGESKDGKTTVVKMAASVFGVPDDYKRLWRTTSNALEGTALMHNDGFLILDELKMCSSKEVGDVAYNLTNGQEKARSTKAGGMRELRTWKLLYFSTGEISLPDYVASGGGKTFAGQEVRHADIPSNAGTGFKVMDTIHGFKDLPAFFAHINTTINRNYGTAGDAWLQRIATDRASIEATIGDSLTTIKAELLPDNSNTQHDVVATRFALVALAGEMATQYGITGWNDGEATGAAKRCFNDWLEGFGAGNREDTKILQAVTAFIERNGAKFQDLTLISPNAIPDLVGYSRMAASGREYLVLASQFERICDGYSRKQVVPVLVAAGILQTATSKPERIPDGVKKVYVLRLQDDSHE</sequence>
<dbReference type="Proteomes" id="UP001236657">
    <property type="component" value="Chromosome"/>
</dbReference>
<dbReference type="EMBL" id="CP133218">
    <property type="protein sequence ID" value="WML91139.1"/>
    <property type="molecule type" value="Genomic_DNA"/>
</dbReference>